<evidence type="ECO:0000313" key="3">
    <source>
        <dbReference type="Proteomes" id="UP000275078"/>
    </source>
</evidence>
<keyword evidence="3" id="KW-1185">Reference proteome</keyword>
<evidence type="ECO:0000313" key="2">
    <source>
        <dbReference type="EMBL" id="RPA84182.1"/>
    </source>
</evidence>
<reference evidence="2 3" key="1">
    <citation type="journal article" date="2018" name="Nat. Ecol. Evol.">
        <title>Pezizomycetes genomes reveal the molecular basis of ectomycorrhizal truffle lifestyle.</title>
        <authorList>
            <person name="Murat C."/>
            <person name="Payen T."/>
            <person name="Noel B."/>
            <person name="Kuo A."/>
            <person name="Morin E."/>
            <person name="Chen J."/>
            <person name="Kohler A."/>
            <person name="Krizsan K."/>
            <person name="Balestrini R."/>
            <person name="Da Silva C."/>
            <person name="Montanini B."/>
            <person name="Hainaut M."/>
            <person name="Levati E."/>
            <person name="Barry K.W."/>
            <person name="Belfiori B."/>
            <person name="Cichocki N."/>
            <person name="Clum A."/>
            <person name="Dockter R.B."/>
            <person name="Fauchery L."/>
            <person name="Guy J."/>
            <person name="Iotti M."/>
            <person name="Le Tacon F."/>
            <person name="Lindquist E.A."/>
            <person name="Lipzen A."/>
            <person name="Malagnac F."/>
            <person name="Mello A."/>
            <person name="Molinier V."/>
            <person name="Miyauchi S."/>
            <person name="Poulain J."/>
            <person name="Riccioni C."/>
            <person name="Rubini A."/>
            <person name="Sitrit Y."/>
            <person name="Splivallo R."/>
            <person name="Traeger S."/>
            <person name="Wang M."/>
            <person name="Zifcakova L."/>
            <person name="Wipf D."/>
            <person name="Zambonelli A."/>
            <person name="Paolocci F."/>
            <person name="Nowrousian M."/>
            <person name="Ottonello S."/>
            <person name="Baldrian P."/>
            <person name="Spatafora J.W."/>
            <person name="Henrissat B."/>
            <person name="Nagy L.G."/>
            <person name="Aury J.M."/>
            <person name="Wincker P."/>
            <person name="Grigoriev I.V."/>
            <person name="Bonfante P."/>
            <person name="Martin F.M."/>
        </authorList>
    </citation>
    <scope>NUCLEOTIDE SEQUENCE [LARGE SCALE GENOMIC DNA]</scope>
    <source>
        <strain evidence="2 3">RN42</strain>
    </source>
</reference>
<feature type="compositionally biased region" description="Polar residues" evidence="1">
    <location>
        <begin position="85"/>
        <end position="99"/>
    </location>
</feature>
<sequence>MQKAPKNSSRSARVWNAHHRPLILKQIPHSTSAFHSIPPACQTRLLHLPPHPPKLATQIAMPWRASPNDPQAIMTFPPSKVRTKAANSRGTSPKQTSISPAEVPRHPDLLLREVRNSVIHEPMLHLPVFRRSPCSLTALACMTIILEELTTAIGKSKHGRGVAKSGRLRSWSFL</sequence>
<name>A0A3N4IDH1_ASCIM</name>
<evidence type="ECO:0000256" key="1">
    <source>
        <dbReference type="SAM" id="MobiDB-lite"/>
    </source>
</evidence>
<accession>A0A3N4IDH1</accession>
<gene>
    <name evidence="2" type="ORF">BJ508DRAFT_42221</name>
</gene>
<dbReference type="AlphaFoldDB" id="A0A3N4IDH1"/>
<dbReference type="Proteomes" id="UP000275078">
    <property type="component" value="Unassembled WGS sequence"/>
</dbReference>
<dbReference type="EMBL" id="ML119660">
    <property type="protein sequence ID" value="RPA84182.1"/>
    <property type="molecule type" value="Genomic_DNA"/>
</dbReference>
<feature type="region of interest" description="Disordered" evidence="1">
    <location>
        <begin position="82"/>
        <end position="104"/>
    </location>
</feature>
<protein>
    <submittedName>
        <fullName evidence="2">Uncharacterized protein</fullName>
    </submittedName>
</protein>
<proteinExistence type="predicted"/>
<organism evidence="2 3">
    <name type="scientific">Ascobolus immersus RN42</name>
    <dbReference type="NCBI Taxonomy" id="1160509"/>
    <lineage>
        <taxon>Eukaryota</taxon>
        <taxon>Fungi</taxon>
        <taxon>Dikarya</taxon>
        <taxon>Ascomycota</taxon>
        <taxon>Pezizomycotina</taxon>
        <taxon>Pezizomycetes</taxon>
        <taxon>Pezizales</taxon>
        <taxon>Ascobolaceae</taxon>
        <taxon>Ascobolus</taxon>
    </lineage>
</organism>